<dbReference type="AlphaFoldDB" id="A0A5B7IE28"/>
<feature type="compositionally biased region" description="Polar residues" evidence="1">
    <location>
        <begin position="38"/>
        <end position="47"/>
    </location>
</feature>
<evidence type="ECO:0000313" key="3">
    <source>
        <dbReference type="EMBL" id="MPC83631.1"/>
    </source>
</evidence>
<protein>
    <submittedName>
        <fullName evidence="3">Uncharacterized protein</fullName>
    </submittedName>
</protein>
<accession>A0A5B7IE28</accession>
<keyword evidence="2" id="KW-0732">Signal</keyword>
<proteinExistence type="predicted"/>
<evidence type="ECO:0000256" key="1">
    <source>
        <dbReference type="SAM" id="MobiDB-lite"/>
    </source>
</evidence>
<dbReference type="Proteomes" id="UP000324222">
    <property type="component" value="Unassembled WGS sequence"/>
</dbReference>
<dbReference type="EMBL" id="VSRR010062966">
    <property type="protein sequence ID" value="MPC83631.1"/>
    <property type="molecule type" value="Genomic_DNA"/>
</dbReference>
<organism evidence="3 4">
    <name type="scientific">Portunus trituberculatus</name>
    <name type="common">Swimming crab</name>
    <name type="synonym">Neptunus trituberculatus</name>
    <dbReference type="NCBI Taxonomy" id="210409"/>
    <lineage>
        <taxon>Eukaryota</taxon>
        <taxon>Metazoa</taxon>
        <taxon>Ecdysozoa</taxon>
        <taxon>Arthropoda</taxon>
        <taxon>Crustacea</taxon>
        <taxon>Multicrustacea</taxon>
        <taxon>Malacostraca</taxon>
        <taxon>Eumalacostraca</taxon>
        <taxon>Eucarida</taxon>
        <taxon>Decapoda</taxon>
        <taxon>Pleocyemata</taxon>
        <taxon>Brachyura</taxon>
        <taxon>Eubrachyura</taxon>
        <taxon>Portunoidea</taxon>
        <taxon>Portunidae</taxon>
        <taxon>Portuninae</taxon>
        <taxon>Portunus</taxon>
    </lineage>
</organism>
<reference evidence="3 4" key="1">
    <citation type="submission" date="2019-05" db="EMBL/GenBank/DDBJ databases">
        <title>Another draft genome of Portunus trituberculatus and its Hox gene families provides insights of decapod evolution.</title>
        <authorList>
            <person name="Jeong J.-H."/>
            <person name="Song I."/>
            <person name="Kim S."/>
            <person name="Choi T."/>
            <person name="Kim D."/>
            <person name="Ryu S."/>
            <person name="Kim W."/>
        </authorList>
    </citation>
    <scope>NUCLEOTIDE SEQUENCE [LARGE SCALE GENOMIC DNA]</scope>
    <source>
        <tissue evidence="3">Muscle</tissue>
    </source>
</reference>
<gene>
    <name evidence="3" type="ORF">E2C01_078345</name>
</gene>
<name>A0A5B7IE28_PORTR</name>
<evidence type="ECO:0000256" key="2">
    <source>
        <dbReference type="SAM" id="SignalP"/>
    </source>
</evidence>
<keyword evidence="4" id="KW-1185">Reference proteome</keyword>
<evidence type="ECO:0000313" key="4">
    <source>
        <dbReference type="Proteomes" id="UP000324222"/>
    </source>
</evidence>
<comment type="caution">
    <text evidence="3">The sequence shown here is derived from an EMBL/GenBank/DDBJ whole genome shotgun (WGS) entry which is preliminary data.</text>
</comment>
<feature type="region of interest" description="Disordered" evidence="1">
    <location>
        <begin position="26"/>
        <end position="47"/>
    </location>
</feature>
<feature type="signal peptide" evidence="2">
    <location>
        <begin position="1"/>
        <end position="19"/>
    </location>
</feature>
<sequence>MYYKFWLWISFLASSRAAACRRQVWQGGSEGPAPSPQGDFQLSLSSS</sequence>
<feature type="chain" id="PRO_5022667789" evidence="2">
    <location>
        <begin position="20"/>
        <end position="47"/>
    </location>
</feature>